<name>A0A1L2ZMF5_9MICC</name>
<protein>
    <submittedName>
        <fullName evidence="2">Trans-aconitate methyltransferase</fullName>
    </submittedName>
</protein>
<dbReference type="RefSeq" id="WP_071893676.1">
    <property type="nucleotide sequence ID" value="NZ_CP018135.1"/>
</dbReference>
<keyword evidence="2" id="KW-0808">Transferase</keyword>
<dbReference type="InterPro" id="IPR023149">
    <property type="entry name" value="Trans_acon_MeTrfase_C"/>
</dbReference>
<dbReference type="AlphaFoldDB" id="A0A1L2ZMF5"/>
<dbReference type="Gene3D" id="3.40.50.150">
    <property type="entry name" value="Vaccinia Virus protein VP39"/>
    <property type="match status" value="1"/>
</dbReference>
<reference evidence="2 3" key="1">
    <citation type="submission" date="2016-11" db="EMBL/GenBank/DDBJ databases">
        <title>Genome sequencing of Zhihengliuella aestuarii B18 antagonistic to Plasmodiophora brassicae.</title>
        <authorList>
            <person name="Luo Y."/>
        </authorList>
    </citation>
    <scope>NUCLEOTIDE SEQUENCE [LARGE SCALE GENOMIC DNA]</scope>
    <source>
        <strain evidence="2 3">B18</strain>
    </source>
</reference>
<dbReference type="InterPro" id="IPR025714">
    <property type="entry name" value="Methyltranfer_dom"/>
</dbReference>
<evidence type="ECO:0000259" key="1">
    <source>
        <dbReference type="Pfam" id="PF13847"/>
    </source>
</evidence>
<dbReference type="Gene3D" id="1.10.150.290">
    <property type="entry name" value="S-adenosyl-L-methionine-dependent methyltransferases"/>
    <property type="match status" value="1"/>
</dbReference>
<dbReference type="PANTHER" id="PTHR43861:SF1">
    <property type="entry name" value="TRANS-ACONITATE 2-METHYLTRANSFERASE"/>
    <property type="match status" value="1"/>
</dbReference>
<dbReference type="KEGG" id="nae:BHE16_03215"/>
<gene>
    <name evidence="2" type="ORF">BHE16_03215</name>
</gene>
<dbReference type="OrthoDB" id="9795085at2"/>
<dbReference type="GO" id="GO:0030798">
    <property type="term" value="F:trans-aconitate 2-methyltransferase activity"/>
    <property type="evidence" value="ECO:0007669"/>
    <property type="project" value="InterPro"/>
</dbReference>
<dbReference type="PANTHER" id="PTHR43861">
    <property type="entry name" value="TRANS-ACONITATE 2-METHYLTRANSFERASE-RELATED"/>
    <property type="match status" value="1"/>
</dbReference>
<dbReference type="STRING" id="556325.BHE16_03215"/>
<proteinExistence type="predicted"/>
<accession>A0A1L2ZMF5</accession>
<dbReference type="GO" id="GO:0032259">
    <property type="term" value="P:methylation"/>
    <property type="evidence" value="ECO:0007669"/>
    <property type="project" value="UniProtKB-KW"/>
</dbReference>
<organism evidence="2 3">
    <name type="scientific">Neomicrococcus aestuarii</name>
    <dbReference type="NCBI Taxonomy" id="556325"/>
    <lineage>
        <taxon>Bacteria</taxon>
        <taxon>Bacillati</taxon>
        <taxon>Actinomycetota</taxon>
        <taxon>Actinomycetes</taxon>
        <taxon>Micrococcales</taxon>
        <taxon>Micrococcaceae</taxon>
        <taxon>Neomicrococcus</taxon>
    </lineage>
</organism>
<dbReference type="SUPFAM" id="SSF53335">
    <property type="entry name" value="S-adenosyl-L-methionine-dependent methyltransferases"/>
    <property type="match status" value="1"/>
</dbReference>
<dbReference type="EMBL" id="CP018135">
    <property type="protein sequence ID" value="APF40198.1"/>
    <property type="molecule type" value="Genomic_DNA"/>
</dbReference>
<dbReference type="Pfam" id="PF13847">
    <property type="entry name" value="Methyltransf_31"/>
    <property type="match status" value="1"/>
</dbReference>
<dbReference type="CDD" id="cd02440">
    <property type="entry name" value="AdoMet_MTases"/>
    <property type="match status" value="1"/>
</dbReference>
<evidence type="ECO:0000313" key="2">
    <source>
        <dbReference type="EMBL" id="APF40198.1"/>
    </source>
</evidence>
<keyword evidence="2" id="KW-0489">Methyltransferase</keyword>
<dbReference type="Proteomes" id="UP000183530">
    <property type="component" value="Chromosome"/>
</dbReference>
<dbReference type="InterPro" id="IPR029063">
    <property type="entry name" value="SAM-dependent_MTases_sf"/>
</dbReference>
<sequence>MKWDPQQYLKFSGPRDRPYFDLTGRVFADAPKKVVDLGCGPGNLTKTLADRWPDAEVVGLDASPEMIATAQTEYADIANLSFDEVDAKTWLPDADVDVIVSNAMLQWIPEHAELMGRWLDQLTPGAWFAVQVPGNFGAQSHAIMHDLAESPRWSSLVGGVLRHKDAVHQPHEYLHLLRHHGMTPDVWETTYSHILPANPERHPVLEWTRGTTLRPLMAAFREREQQGRLTKDLNYQVFEAEYERHLVDAYPLDPSTKEAVFFFRRIFVVGQKLEG</sequence>
<feature type="domain" description="Methyltransferase" evidence="1">
    <location>
        <begin position="32"/>
        <end position="148"/>
    </location>
</feature>
<keyword evidence="3" id="KW-1185">Reference proteome</keyword>
<evidence type="ECO:0000313" key="3">
    <source>
        <dbReference type="Proteomes" id="UP000183530"/>
    </source>
</evidence>